<dbReference type="EMBL" id="CP068393">
    <property type="protein sequence ID" value="QUC66356.1"/>
    <property type="molecule type" value="Genomic_DNA"/>
</dbReference>
<proteinExistence type="predicted"/>
<gene>
    <name evidence="1" type="ORF">JYE49_10860</name>
</gene>
<evidence type="ECO:0000313" key="1">
    <source>
        <dbReference type="EMBL" id="QUC66356.1"/>
    </source>
</evidence>
<accession>A0AC61N722</accession>
<evidence type="ECO:0000313" key="2">
    <source>
        <dbReference type="Proteomes" id="UP000682782"/>
    </source>
</evidence>
<organism evidence="1 2">
    <name type="scientific">Aristaeella hokkaidonensis</name>
    <dbReference type="NCBI Taxonomy" id="3046382"/>
    <lineage>
        <taxon>Bacteria</taxon>
        <taxon>Bacillati</taxon>
        <taxon>Bacillota</taxon>
        <taxon>Clostridia</taxon>
        <taxon>Eubacteriales</taxon>
        <taxon>Aristaeellaceae</taxon>
        <taxon>Aristaeella</taxon>
    </lineage>
</organism>
<protein>
    <submittedName>
        <fullName evidence="1">HD domain-containing protein</fullName>
    </submittedName>
</protein>
<dbReference type="Proteomes" id="UP000682782">
    <property type="component" value="Chromosome"/>
</dbReference>
<name>A0AC61N722_9FIRM</name>
<reference evidence="1" key="1">
    <citation type="submission" date="2021-01" db="EMBL/GenBank/DDBJ databases">
        <title>Complete genome sequence of Clostridiales bacterium R-7.</title>
        <authorList>
            <person name="Mahoney-Kurpe S.C."/>
            <person name="Palevich N."/>
            <person name="Koike S."/>
            <person name="Moon C.D."/>
            <person name="Attwood G.T."/>
        </authorList>
    </citation>
    <scope>NUCLEOTIDE SEQUENCE</scope>
    <source>
        <strain evidence="1">R-7</strain>
    </source>
</reference>
<sequence length="586" mass="67558">MTRAQFDDNYSYVFKKSDIFQYIYKERKEFGDIIKDTAAYVESYYERDRAFSVAYTPHDWKRHIINVISNADLILHDYKAFGVNDLFCFLMAVILHDIGMVYKTDTHRAIHALVGAEMVCKIVDSNKKRHPIYNKIALLRDEYKDKFDLDNEYIVKLTDGIQGAIKDVSKPLQKEIAAIVLGHSDLKFSNYTGDPKDTVKTLDTSLYRIFTTNSSTINALAAILRWADELDLSQSRCEGIHLDELPEDSKPFWKKLKLINSVIINPGKITLNVETDLFDEGEAEKKEIEDPYQLLKEIIDKLKKEQTTCNTLFDEIDKRNLSFPVISTECIEPTDIREALEAYCEKKAINQPSENYEYYHDSNNNEKLTPEDLKKSIREYIDEHHLYKEGHYCLHRTIEGDKEKRFCIRNVLDCNGLLSSHKLLDDIAQELLLQINNDEDYNDYALIGIANSGALLAAHIAGLSGLPIAHWVPNNKKVKYTKQERDLEFIKTSISGKKIVLVIGVNHTGKAILDACNSIGNVKHVIGIINREMPSVEGLKKQLEKKGIQYYFLVEEKYIIDRCRYSEENKECPYKNVCTSIRFDPE</sequence>
<keyword evidence="2" id="KW-1185">Reference proteome</keyword>